<dbReference type="InParanoid" id="G5AP33"/>
<comment type="subcellular location">
    <subcellularLocation>
        <location evidence="1">Endomembrane system</location>
    </subcellularLocation>
</comment>
<dbReference type="AlphaFoldDB" id="G5AP33"/>
<evidence type="ECO:0000256" key="3">
    <source>
        <dbReference type="ARBA" id="ARBA00023134"/>
    </source>
</evidence>
<dbReference type="Pfam" id="PF00071">
    <property type="entry name" value="Ras"/>
    <property type="match status" value="1"/>
</dbReference>
<evidence type="ECO:0000313" key="4">
    <source>
        <dbReference type="EMBL" id="EHA98793.1"/>
    </source>
</evidence>
<dbReference type="GO" id="GO:0016020">
    <property type="term" value="C:membrane"/>
    <property type="evidence" value="ECO:0007669"/>
    <property type="project" value="InterPro"/>
</dbReference>
<accession>G5AP33</accession>
<keyword evidence="2" id="KW-0547">Nucleotide-binding</keyword>
<dbReference type="GO" id="GO:0012505">
    <property type="term" value="C:endomembrane system"/>
    <property type="evidence" value="ECO:0007669"/>
    <property type="project" value="UniProtKB-SubCell"/>
</dbReference>
<keyword evidence="3" id="KW-0342">GTP-binding</keyword>
<dbReference type="Proteomes" id="UP000006813">
    <property type="component" value="Unassembled WGS sequence"/>
</dbReference>
<gene>
    <name evidence="4" type="ORF">GW7_04915</name>
</gene>
<dbReference type="Gene3D" id="3.40.50.300">
    <property type="entry name" value="P-loop containing nucleotide triphosphate hydrolases"/>
    <property type="match status" value="1"/>
</dbReference>
<dbReference type="PANTHER" id="PTHR24070">
    <property type="entry name" value="RAS, DI-RAS, AND RHEB FAMILY MEMBERS OF SMALL GTPASE SUPERFAMILY"/>
    <property type="match status" value="1"/>
</dbReference>
<dbReference type="GO" id="GO:0005525">
    <property type="term" value="F:GTP binding"/>
    <property type="evidence" value="ECO:0007669"/>
    <property type="project" value="UniProtKB-KW"/>
</dbReference>
<evidence type="ECO:0000313" key="5">
    <source>
        <dbReference type="Proteomes" id="UP000006813"/>
    </source>
</evidence>
<dbReference type="InterPro" id="IPR027417">
    <property type="entry name" value="P-loop_NTPase"/>
</dbReference>
<dbReference type="GO" id="GO:0003924">
    <property type="term" value="F:GTPase activity"/>
    <property type="evidence" value="ECO:0007669"/>
    <property type="project" value="InterPro"/>
</dbReference>
<sequence>MVSLGAGAGVGKSAMTTQLVSSRFPEGHDPTIEGASKTRIRMDEPASLDILDTAEQAEFTAGRDHYLTAGERFFIRYSATDRTAGASVKFGS</sequence>
<dbReference type="InterPro" id="IPR001806">
    <property type="entry name" value="Small_GTPase"/>
</dbReference>
<dbReference type="PROSITE" id="PS51421">
    <property type="entry name" value="RAS"/>
    <property type="match status" value="1"/>
</dbReference>
<evidence type="ECO:0000256" key="1">
    <source>
        <dbReference type="ARBA" id="ARBA00004308"/>
    </source>
</evidence>
<evidence type="ECO:0000256" key="2">
    <source>
        <dbReference type="ARBA" id="ARBA00022741"/>
    </source>
</evidence>
<proteinExistence type="predicted"/>
<dbReference type="InterPro" id="IPR020849">
    <property type="entry name" value="Small_GTPase_Ras-type"/>
</dbReference>
<reference evidence="4 5" key="1">
    <citation type="journal article" date="2011" name="Nature">
        <title>Genome sequencing reveals insights into physiology and longevity of the naked mole rat.</title>
        <authorList>
            <person name="Kim E.B."/>
            <person name="Fang X."/>
            <person name="Fushan A.A."/>
            <person name="Huang Z."/>
            <person name="Lobanov A.V."/>
            <person name="Han L."/>
            <person name="Marino S.M."/>
            <person name="Sun X."/>
            <person name="Turanov A.A."/>
            <person name="Yang P."/>
            <person name="Yim S.H."/>
            <person name="Zhao X."/>
            <person name="Kasaikina M.V."/>
            <person name="Stoletzki N."/>
            <person name="Peng C."/>
            <person name="Polak P."/>
            <person name="Xiong Z."/>
            <person name="Kiezun A."/>
            <person name="Zhu Y."/>
            <person name="Chen Y."/>
            <person name="Kryukov G.V."/>
            <person name="Zhang Q."/>
            <person name="Peshkin L."/>
            <person name="Yang L."/>
            <person name="Bronson R.T."/>
            <person name="Buffenstein R."/>
            <person name="Wang B."/>
            <person name="Han C."/>
            <person name="Li Q."/>
            <person name="Chen L."/>
            <person name="Zhao W."/>
            <person name="Sunyaev S.R."/>
            <person name="Park T.J."/>
            <person name="Zhang G."/>
            <person name="Wang J."/>
            <person name="Gladyshev V.N."/>
        </authorList>
    </citation>
    <scope>NUCLEOTIDE SEQUENCE [LARGE SCALE GENOMIC DNA]</scope>
</reference>
<dbReference type="GO" id="GO:0007165">
    <property type="term" value="P:signal transduction"/>
    <property type="evidence" value="ECO:0007669"/>
    <property type="project" value="InterPro"/>
</dbReference>
<protein>
    <submittedName>
        <fullName evidence="4">GTP-binding protein Rit1</fullName>
    </submittedName>
</protein>
<dbReference type="STRING" id="10181.G5AP33"/>
<organism evidence="4 5">
    <name type="scientific">Heterocephalus glaber</name>
    <name type="common">Naked mole rat</name>
    <dbReference type="NCBI Taxonomy" id="10181"/>
    <lineage>
        <taxon>Eukaryota</taxon>
        <taxon>Metazoa</taxon>
        <taxon>Chordata</taxon>
        <taxon>Craniata</taxon>
        <taxon>Vertebrata</taxon>
        <taxon>Euteleostomi</taxon>
        <taxon>Mammalia</taxon>
        <taxon>Eutheria</taxon>
        <taxon>Euarchontoglires</taxon>
        <taxon>Glires</taxon>
        <taxon>Rodentia</taxon>
        <taxon>Hystricomorpha</taxon>
        <taxon>Bathyergidae</taxon>
        <taxon>Heterocephalus</taxon>
    </lineage>
</organism>
<dbReference type="SMART" id="SM00173">
    <property type="entry name" value="RAS"/>
    <property type="match status" value="1"/>
</dbReference>
<dbReference type="SUPFAM" id="SSF52540">
    <property type="entry name" value="P-loop containing nucleoside triphosphate hydrolases"/>
    <property type="match status" value="1"/>
</dbReference>
<name>G5AP33_HETGA</name>
<dbReference type="EMBL" id="JH166317">
    <property type="protein sequence ID" value="EHA98793.1"/>
    <property type="molecule type" value="Genomic_DNA"/>
</dbReference>